<feature type="transmembrane region" description="Helical" evidence="7">
    <location>
        <begin position="817"/>
        <end position="839"/>
    </location>
</feature>
<organism evidence="9 10">
    <name type="scientific">Lactonifactor longoviformis DSM 17459</name>
    <dbReference type="NCBI Taxonomy" id="1122155"/>
    <lineage>
        <taxon>Bacteria</taxon>
        <taxon>Bacillati</taxon>
        <taxon>Bacillota</taxon>
        <taxon>Clostridia</taxon>
        <taxon>Eubacteriales</taxon>
        <taxon>Clostridiaceae</taxon>
        <taxon>Lactonifactor</taxon>
    </lineage>
</organism>
<dbReference type="STRING" id="1122155.SAMN02745158_02357"/>
<dbReference type="OrthoDB" id="9793166at2"/>
<accession>A0A1M4YFE1</accession>
<evidence type="ECO:0000256" key="5">
    <source>
        <dbReference type="ARBA" id="ARBA00023136"/>
    </source>
</evidence>
<evidence type="ECO:0000259" key="8">
    <source>
        <dbReference type="Pfam" id="PF02687"/>
    </source>
</evidence>
<dbReference type="GO" id="GO:0022857">
    <property type="term" value="F:transmembrane transporter activity"/>
    <property type="evidence" value="ECO:0007669"/>
    <property type="project" value="TreeGrafter"/>
</dbReference>
<comment type="similarity">
    <text evidence="6">Belongs to the ABC-4 integral membrane protein family.</text>
</comment>
<dbReference type="InterPro" id="IPR003838">
    <property type="entry name" value="ABC3_permease_C"/>
</dbReference>
<protein>
    <submittedName>
        <fullName evidence="9">Putative ABC transport system permease protein</fullName>
    </submittedName>
</protein>
<gene>
    <name evidence="9" type="ORF">SAMN02745158_02357</name>
</gene>
<dbReference type="InterPro" id="IPR050250">
    <property type="entry name" value="Macrolide_Exporter_MacB"/>
</dbReference>
<keyword evidence="3 7" id="KW-0812">Transmembrane</keyword>
<evidence type="ECO:0000256" key="4">
    <source>
        <dbReference type="ARBA" id="ARBA00022989"/>
    </source>
</evidence>
<evidence type="ECO:0000313" key="10">
    <source>
        <dbReference type="Proteomes" id="UP000184245"/>
    </source>
</evidence>
<proteinExistence type="inferred from homology"/>
<keyword evidence="4 7" id="KW-1133">Transmembrane helix</keyword>
<evidence type="ECO:0000256" key="2">
    <source>
        <dbReference type="ARBA" id="ARBA00022475"/>
    </source>
</evidence>
<feature type="transmembrane region" description="Helical" evidence="7">
    <location>
        <begin position="340"/>
        <end position="359"/>
    </location>
</feature>
<dbReference type="PANTHER" id="PTHR30572">
    <property type="entry name" value="MEMBRANE COMPONENT OF TRANSPORTER-RELATED"/>
    <property type="match status" value="1"/>
</dbReference>
<comment type="subcellular location">
    <subcellularLocation>
        <location evidence="1">Cell membrane</location>
        <topology evidence="1">Multi-pass membrane protein</topology>
    </subcellularLocation>
</comment>
<evidence type="ECO:0000256" key="6">
    <source>
        <dbReference type="ARBA" id="ARBA00038076"/>
    </source>
</evidence>
<evidence type="ECO:0000256" key="3">
    <source>
        <dbReference type="ARBA" id="ARBA00022692"/>
    </source>
</evidence>
<dbReference type="Pfam" id="PF02687">
    <property type="entry name" value="FtsX"/>
    <property type="match status" value="2"/>
</dbReference>
<dbReference type="PANTHER" id="PTHR30572:SF4">
    <property type="entry name" value="ABC TRANSPORTER PERMEASE YTRF"/>
    <property type="match status" value="1"/>
</dbReference>
<sequence>MRIVREYVWDTLRQNKRTSIAIMTALYLMTAMMSCFCGFVYTMWTDSLALTKLENGNWHGELFDTTYGRDLEQIGNYASVSAVLVKGPWEVAQLGDKGRRSYIISRGANKAYWESMPEKNILLEGRIPRKENELALSKQYFDDHPEADIGDTLTLPVGQRMCEGKVCQETAGYHDNESFRQSGTKSYTLVGKLDVTTSSTVPAYTGLTYLDTKNLLPDDQITVYLRFDPMRSTYRELPLLAESIGYEKDEYESYSLKYNTKLLAHYAILPPELKGGPARLEAFAVPLMFLVIAALIVGVFVLMIHNAFALSVSEKITQLGTLSGIGATPRQIMSAVTLEGFILMLLPLPFGLVTGWLLNTGVFALINATNDVGRSAPDIAASFGIPSILPAVLLSWITVWLSARIPAKKVADMMPVEALRQGDQMKGKRLRKSHITSRFGIIGELAANALAARKRSYRTATISLCLSFLLLTGFLYILTAQKAAQDVYQAKSDRNQHISFTISDGRPPEQEALDAIKSIPGISTAAIFNDLACATWVTEQDASDDIETYLGGFDKIVSEKKYSTIERDGEYRIFSTLIGLEEDSFRDYCRRLQIDPAPYFADASKALVYNRTEDPNVSTKKTSVYRDLLKLSEGQRIQFTEQAYDEDTGTYEFALTAGALVDELPSPAMRFSRFTLIAVMPMEHVLEIGASCSEKRQFSSSSVTGILVTSEDGSVSYPRIQKASERTEAVLAKYYGSGDYVVSDLAMIEKMREDSSLAMSIIVSCLTGLLALIGLSNVWASISGNLRLRSREFAMLKSAGLSPRQLWKLLYLEGISLGLKPVLLSLPFQAAILGTFLSINEISLSQYLPYAPVFALLGYTLLILAAVMGAYLAGGRRIQRETIITAVKNDTL</sequence>
<dbReference type="RefSeq" id="WP_072851951.1">
    <property type="nucleotide sequence ID" value="NZ_FQVI01000011.1"/>
</dbReference>
<feature type="transmembrane region" description="Helical" evidence="7">
    <location>
        <begin position="379"/>
        <end position="403"/>
    </location>
</feature>
<feature type="transmembrane region" description="Helical" evidence="7">
    <location>
        <begin position="20"/>
        <end position="44"/>
    </location>
</feature>
<dbReference type="EMBL" id="FQVI01000011">
    <property type="protein sequence ID" value="SHF04514.1"/>
    <property type="molecule type" value="Genomic_DNA"/>
</dbReference>
<evidence type="ECO:0000256" key="7">
    <source>
        <dbReference type="SAM" id="Phobius"/>
    </source>
</evidence>
<keyword evidence="10" id="KW-1185">Reference proteome</keyword>
<dbReference type="Proteomes" id="UP000184245">
    <property type="component" value="Unassembled WGS sequence"/>
</dbReference>
<feature type="domain" description="ABC3 transporter permease C-terminal" evidence="8">
    <location>
        <begin position="291"/>
        <end position="411"/>
    </location>
</feature>
<dbReference type="GO" id="GO:0005886">
    <property type="term" value="C:plasma membrane"/>
    <property type="evidence" value="ECO:0007669"/>
    <property type="project" value="UniProtKB-SubCell"/>
</dbReference>
<dbReference type="AlphaFoldDB" id="A0A1M4YFE1"/>
<feature type="domain" description="ABC3 transporter permease C-terminal" evidence="8">
    <location>
        <begin position="766"/>
        <end position="872"/>
    </location>
</feature>
<dbReference type="PROSITE" id="PS51257">
    <property type="entry name" value="PROKAR_LIPOPROTEIN"/>
    <property type="match status" value="1"/>
</dbReference>
<feature type="transmembrane region" description="Helical" evidence="7">
    <location>
        <begin position="851"/>
        <end position="873"/>
    </location>
</feature>
<reference evidence="9 10" key="1">
    <citation type="submission" date="2016-11" db="EMBL/GenBank/DDBJ databases">
        <authorList>
            <person name="Jaros S."/>
            <person name="Januszkiewicz K."/>
            <person name="Wedrychowicz H."/>
        </authorList>
    </citation>
    <scope>NUCLEOTIDE SEQUENCE [LARGE SCALE GENOMIC DNA]</scope>
    <source>
        <strain evidence="9 10">DSM 17459</strain>
    </source>
</reference>
<name>A0A1M4YFE1_9CLOT</name>
<keyword evidence="5 7" id="KW-0472">Membrane</keyword>
<evidence type="ECO:0000256" key="1">
    <source>
        <dbReference type="ARBA" id="ARBA00004651"/>
    </source>
</evidence>
<feature type="transmembrane region" description="Helical" evidence="7">
    <location>
        <begin position="460"/>
        <end position="478"/>
    </location>
</feature>
<feature type="transmembrane region" description="Helical" evidence="7">
    <location>
        <begin position="757"/>
        <end position="780"/>
    </location>
</feature>
<keyword evidence="2" id="KW-1003">Cell membrane</keyword>
<feature type="transmembrane region" description="Helical" evidence="7">
    <location>
        <begin position="283"/>
        <end position="304"/>
    </location>
</feature>
<evidence type="ECO:0000313" key="9">
    <source>
        <dbReference type="EMBL" id="SHF04514.1"/>
    </source>
</evidence>